<dbReference type="PANTHER" id="PTHR11707:SF28">
    <property type="entry name" value="60 KDA LYSOPHOSPHOLIPASE"/>
    <property type="match status" value="1"/>
</dbReference>
<proteinExistence type="inferred from homology"/>
<dbReference type="SMART" id="SM00248">
    <property type="entry name" value="ANK"/>
    <property type="match status" value="2"/>
</dbReference>
<accession>A0A8C8GJS7</accession>
<dbReference type="PRINTS" id="PR00139">
    <property type="entry name" value="ASNGLNASE"/>
</dbReference>
<dbReference type="PIRSF" id="PIRSF500176">
    <property type="entry name" value="L_ASNase"/>
    <property type="match status" value="1"/>
</dbReference>
<reference evidence="10" key="2">
    <citation type="submission" date="2025-09" db="UniProtKB">
        <authorList>
            <consortium name="Ensembl"/>
        </authorList>
    </citation>
    <scope>IDENTIFICATION</scope>
</reference>
<dbReference type="Gene3D" id="3.40.50.1170">
    <property type="entry name" value="L-asparaginase, N-terminal domain"/>
    <property type="match status" value="1"/>
</dbReference>
<keyword evidence="11" id="KW-1185">Reference proteome</keyword>
<dbReference type="Pfam" id="PF17763">
    <property type="entry name" value="Asparaginase_C"/>
    <property type="match status" value="1"/>
</dbReference>
<dbReference type="Proteomes" id="UP000694402">
    <property type="component" value="Unassembled WGS sequence"/>
</dbReference>
<sequence>MKSYRLCKQNKRIVYTVLEYSPLLDSCNMTTDDWATIGKDIEKHYEKYDGFVILHGTDTMAYTASALSFMCEHLGKPVILTGSQVPIYEMRNDGRDNLLGALLIAGQFVIPEVCLYFHNKLYRGNRVTKVDSGSFNAFNSPNLAPLANAEVDIKINWDTVWRANTTSRFRVSTQMNRNVGLLRLFPGITAMTVKSFLQAPMEAIVLETYGSGNAPDNRADLLEEFRNATERGVIIVNCTQCLRGSVTTSYATGKALSDAGLVAGCDMTPEAALCKLSYVLARTDLSIEAKRKVGVPLEAVRDALTPTLACAASKIGDLEALDAIKEMGSNLSLGDYDGRTPLHIASCEGHLNVVQYLLSQGATVYAKDRYGDTPLRNAVRFRHKEVVKLLRKTGAHFSRDELEDAGSELCSLAASADIKGLEMWHLAGGDLDTPGYDGQTPMEVVSVWDWEPLSNLQTWIVKDV</sequence>
<feature type="repeat" description="ANK" evidence="6">
    <location>
        <begin position="337"/>
        <end position="369"/>
    </location>
</feature>
<dbReference type="SUPFAM" id="SSF53774">
    <property type="entry name" value="Glutaminase/Asparaginase"/>
    <property type="match status" value="1"/>
</dbReference>
<dbReference type="PROSITE" id="PS50088">
    <property type="entry name" value="ANK_REPEAT"/>
    <property type="match status" value="2"/>
</dbReference>
<dbReference type="FunFam" id="1.25.40.20:FF:000297">
    <property type="entry name" value="Asparaginase homolog (S. cerevisiae)"/>
    <property type="match status" value="1"/>
</dbReference>
<evidence type="ECO:0000313" key="11">
    <source>
        <dbReference type="Proteomes" id="UP000694402"/>
    </source>
</evidence>
<dbReference type="PROSITE" id="PS00917">
    <property type="entry name" value="ASN_GLN_ASE_2"/>
    <property type="match status" value="1"/>
</dbReference>
<dbReference type="GeneTree" id="ENSGT00390000001610"/>
<dbReference type="GO" id="GO:0009066">
    <property type="term" value="P:aspartate family amino acid metabolic process"/>
    <property type="evidence" value="ECO:0007669"/>
    <property type="project" value="UniProtKB-ARBA"/>
</dbReference>
<evidence type="ECO:0000256" key="3">
    <source>
        <dbReference type="ARBA" id="ARBA00022801"/>
    </source>
</evidence>
<dbReference type="InterPro" id="IPR006034">
    <property type="entry name" value="Asparaginase/glutaminase-like"/>
</dbReference>
<evidence type="ECO:0000256" key="5">
    <source>
        <dbReference type="ARBA" id="ARBA00061199"/>
    </source>
</evidence>
<reference evidence="10" key="1">
    <citation type="submission" date="2025-08" db="UniProtKB">
        <authorList>
            <consortium name="Ensembl"/>
        </authorList>
    </citation>
    <scope>IDENTIFICATION</scope>
</reference>
<evidence type="ECO:0000256" key="2">
    <source>
        <dbReference type="ARBA" id="ARBA00022737"/>
    </source>
</evidence>
<evidence type="ECO:0000256" key="6">
    <source>
        <dbReference type="PROSITE-ProRule" id="PRU00023"/>
    </source>
</evidence>
<dbReference type="FunFam" id="3.40.50.1170:FF:000003">
    <property type="entry name" value="60 kDa lysophospholipase"/>
    <property type="match status" value="1"/>
</dbReference>
<dbReference type="PROSITE" id="PS50297">
    <property type="entry name" value="ANK_REP_REGION"/>
    <property type="match status" value="2"/>
</dbReference>
<dbReference type="Pfam" id="PF00710">
    <property type="entry name" value="Asparaginase"/>
    <property type="match status" value="1"/>
</dbReference>
<evidence type="ECO:0000313" key="10">
    <source>
        <dbReference type="Ensembl" id="ENSOTSP00005052038.2"/>
    </source>
</evidence>
<gene>
    <name evidence="10" type="primary">ASPG</name>
</gene>
<dbReference type="InterPro" id="IPR041725">
    <property type="entry name" value="L-asparaginase_I"/>
</dbReference>
<comment type="similarity">
    <text evidence="5">In the N-terminal section; belongs to the asparaginase 1 family.</text>
</comment>
<keyword evidence="3" id="KW-0378">Hydrolase</keyword>
<dbReference type="Pfam" id="PF12796">
    <property type="entry name" value="Ank_2"/>
    <property type="match status" value="1"/>
</dbReference>
<keyword evidence="4 6" id="KW-0040">ANK repeat</keyword>
<name>A0A8C8GJS7_ONCTS</name>
<dbReference type="SUPFAM" id="SSF48403">
    <property type="entry name" value="Ankyrin repeat"/>
    <property type="match status" value="1"/>
</dbReference>
<dbReference type="InterPro" id="IPR027473">
    <property type="entry name" value="L-asparaginase_C"/>
</dbReference>
<keyword evidence="2" id="KW-0677">Repeat</keyword>
<dbReference type="GO" id="GO:0004067">
    <property type="term" value="F:asparaginase activity"/>
    <property type="evidence" value="ECO:0007669"/>
    <property type="project" value="UniProtKB-UniRule"/>
</dbReference>
<dbReference type="Gene3D" id="3.40.50.40">
    <property type="match status" value="1"/>
</dbReference>
<dbReference type="CDD" id="cd08963">
    <property type="entry name" value="L-asparaginase_I"/>
    <property type="match status" value="1"/>
</dbReference>
<evidence type="ECO:0000259" key="9">
    <source>
        <dbReference type="Pfam" id="PF17763"/>
    </source>
</evidence>
<dbReference type="Ensembl" id="ENSOTST00005056669.2">
    <property type="protein sequence ID" value="ENSOTSP00005052038.2"/>
    <property type="gene ID" value="ENSOTSG00005025190.2"/>
</dbReference>
<evidence type="ECO:0000256" key="1">
    <source>
        <dbReference type="ARBA" id="ARBA00012920"/>
    </source>
</evidence>
<evidence type="ECO:0000259" key="8">
    <source>
        <dbReference type="Pfam" id="PF00710"/>
    </source>
</evidence>
<dbReference type="InterPro" id="IPR037152">
    <property type="entry name" value="L-asparaginase_N_sf"/>
</dbReference>
<protein>
    <recommendedName>
        <fullName evidence="1">asparaginase</fullName>
        <ecNumber evidence="1">3.5.1.1</ecNumber>
    </recommendedName>
</protein>
<feature type="domain" description="L-asparaginase N-terminal" evidence="8">
    <location>
        <begin position="9"/>
        <end position="159"/>
    </location>
</feature>
<evidence type="ECO:0000256" key="7">
    <source>
        <dbReference type="PROSITE-ProRule" id="PRU10100"/>
    </source>
</evidence>
<organism evidence="10 11">
    <name type="scientific">Oncorhynchus tshawytscha</name>
    <name type="common">Chinook salmon</name>
    <name type="synonym">Salmo tshawytscha</name>
    <dbReference type="NCBI Taxonomy" id="74940"/>
    <lineage>
        <taxon>Eukaryota</taxon>
        <taxon>Metazoa</taxon>
        <taxon>Chordata</taxon>
        <taxon>Craniata</taxon>
        <taxon>Vertebrata</taxon>
        <taxon>Euteleostomi</taxon>
        <taxon>Actinopterygii</taxon>
        <taxon>Neopterygii</taxon>
        <taxon>Teleostei</taxon>
        <taxon>Protacanthopterygii</taxon>
        <taxon>Salmoniformes</taxon>
        <taxon>Salmonidae</taxon>
        <taxon>Salmoninae</taxon>
        <taxon>Oncorhynchus</taxon>
    </lineage>
</organism>
<dbReference type="InterPro" id="IPR036152">
    <property type="entry name" value="Asp/glu_Ase-like_sf"/>
</dbReference>
<feature type="domain" description="Asparaginase/glutaminase C-terminal" evidence="9">
    <location>
        <begin position="178"/>
        <end position="291"/>
    </location>
</feature>
<dbReference type="FunFam" id="3.40.50.40:FF:000001">
    <property type="entry name" value="L-asparaginase 1"/>
    <property type="match status" value="1"/>
</dbReference>
<feature type="repeat" description="ANK" evidence="6">
    <location>
        <begin position="370"/>
        <end position="402"/>
    </location>
</feature>
<dbReference type="AlphaFoldDB" id="A0A8C8GJS7"/>
<dbReference type="InterPro" id="IPR027474">
    <property type="entry name" value="L-asparaginase_N"/>
</dbReference>
<dbReference type="InterPro" id="IPR006033">
    <property type="entry name" value="AsnA_fam"/>
</dbReference>
<dbReference type="InterPro" id="IPR002110">
    <property type="entry name" value="Ankyrin_rpt"/>
</dbReference>
<evidence type="ECO:0000256" key="4">
    <source>
        <dbReference type="ARBA" id="ARBA00023043"/>
    </source>
</evidence>
<dbReference type="InterPro" id="IPR036770">
    <property type="entry name" value="Ankyrin_rpt-contain_sf"/>
</dbReference>
<dbReference type="PANTHER" id="PTHR11707">
    <property type="entry name" value="L-ASPARAGINASE"/>
    <property type="match status" value="1"/>
</dbReference>
<dbReference type="PROSITE" id="PS51732">
    <property type="entry name" value="ASN_GLN_ASE_3"/>
    <property type="match status" value="1"/>
</dbReference>
<dbReference type="InterPro" id="IPR040919">
    <property type="entry name" value="Asparaginase_C"/>
</dbReference>
<dbReference type="NCBIfam" id="TIGR00519">
    <property type="entry name" value="asnASE_I"/>
    <property type="match status" value="1"/>
</dbReference>
<dbReference type="EC" id="3.5.1.1" evidence="1"/>
<dbReference type="InterPro" id="IPR027475">
    <property type="entry name" value="Asparaginase/glutaminase_AS2"/>
</dbReference>
<dbReference type="PIRSF" id="PIRSF001220">
    <property type="entry name" value="L-ASNase_gatD"/>
    <property type="match status" value="1"/>
</dbReference>
<dbReference type="SMART" id="SM00870">
    <property type="entry name" value="Asparaginase"/>
    <property type="match status" value="1"/>
</dbReference>
<dbReference type="Gene3D" id="1.25.40.20">
    <property type="entry name" value="Ankyrin repeat-containing domain"/>
    <property type="match status" value="1"/>
</dbReference>
<feature type="active site" evidence="7">
    <location>
        <position position="57"/>
    </location>
</feature>